<evidence type="ECO:0000256" key="1">
    <source>
        <dbReference type="SAM" id="SignalP"/>
    </source>
</evidence>
<evidence type="ECO:0000313" key="3">
    <source>
        <dbReference type="Proteomes" id="UP001432071"/>
    </source>
</evidence>
<sequence length="274" mass="29825">MAVDVLGLVIAVVVLAASAHDNAAGIALLDNVVADTDTVQKALVDQGFKTAIVDHGQKVGIDVEVVERNPATSGFVPQPKRWVVEQVQDHDPAPQSRTGLRAPARLRRVEGVLGHKRPDGPDAHLDLHPHLARRMSGSELTLGAELARLEEQEREIAAQAEATRGRITELAAQLEEFDRLAEEVRITRRTLLALPDPSTSTPTATKLPEHPAYRQIMAVFAAADAPLRARAVCEAMDLEIAPSNVNNVRLKLKRLVERGILTEPEQGLFTQPRP</sequence>
<feature type="chain" id="PRO_5046645624" evidence="1">
    <location>
        <begin position="24"/>
        <end position="274"/>
    </location>
</feature>
<keyword evidence="3" id="KW-1185">Reference proteome</keyword>
<feature type="signal peptide" evidence="1">
    <location>
        <begin position="1"/>
        <end position="23"/>
    </location>
</feature>
<keyword evidence="1" id="KW-0732">Signal</keyword>
<dbReference type="PANTHER" id="PTHR30007:SF0">
    <property type="entry name" value="TRANSPOSASE"/>
    <property type="match status" value="1"/>
</dbReference>
<accession>A0ABZ1RCU3</accession>
<reference evidence="2" key="1">
    <citation type="submission" date="2022-10" db="EMBL/GenBank/DDBJ databases">
        <title>The complete genomes of actinobacterial strains from the NBC collection.</title>
        <authorList>
            <person name="Joergensen T.S."/>
            <person name="Alvarez Arevalo M."/>
            <person name="Sterndorff E.B."/>
            <person name="Faurdal D."/>
            <person name="Vuksanovic O."/>
            <person name="Mourched A.-S."/>
            <person name="Charusanti P."/>
            <person name="Shaw S."/>
            <person name="Blin K."/>
            <person name="Weber T."/>
        </authorList>
    </citation>
    <scope>NUCLEOTIDE SEQUENCE</scope>
    <source>
        <strain evidence="2">NBC_00302</strain>
    </source>
</reference>
<evidence type="ECO:0000313" key="2">
    <source>
        <dbReference type="EMBL" id="WUN92145.1"/>
    </source>
</evidence>
<protein>
    <submittedName>
        <fullName evidence="2">Uncharacterized protein</fullName>
    </submittedName>
</protein>
<organism evidence="2 3">
    <name type="scientific">Streptomyces bobili</name>
    <dbReference type="NCBI Taxonomy" id="67280"/>
    <lineage>
        <taxon>Bacteria</taxon>
        <taxon>Bacillati</taxon>
        <taxon>Actinomycetota</taxon>
        <taxon>Actinomycetes</taxon>
        <taxon>Kitasatosporales</taxon>
        <taxon>Streptomycetaceae</taxon>
        <taxon>Streptomyces</taxon>
    </lineage>
</organism>
<proteinExistence type="predicted"/>
<dbReference type="Proteomes" id="UP001432071">
    <property type="component" value="Chromosome"/>
</dbReference>
<dbReference type="EMBL" id="CP108038">
    <property type="protein sequence ID" value="WUN92145.1"/>
    <property type="molecule type" value="Genomic_DNA"/>
</dbReference>
<dbReference type="PANTHER" id="PTHR30007">
    <property type="entry name" value="PHP DOMAIN PROTEIN"/>
    <property type="match status" value="1"/>
</dbReference>
<gene>
    <name evidence="2" type="ORF">OHT53_00750</name>
</gene>
<name>A0ABZ1RCU3_9ACTN</name>